<dbReference type="GO" id="GO:0003968">
    <property type="term" value="F:RNA-directed RNA polymerase activity"/>
    <property type="evidence" value="ECO:0007669"/>
    <property type="project" value="UniProtKB-KW"/>
</dbReference>
<sequence length="630" mass="70272">MHVNRKLNNSCVKRGAPEVLGPRSAHELQELSRTLGRIFSVRLDCASLDAQTNLKNGKEFCVGLLENRGNHAWGSEVSKLHPRKGLSIAGSLFLARKVLPCPPDPLLEKKHAALLSSPAPAPPPEFISFIERSICDMFPIGWDRGYKRAVFSYTPNSSSCLEFSRSEGGVQRFLSSMGPNWFQDQCLGAGCGSIPYPVKFSTVKTSGKERGVTVAGGIASLLGPLHKTIYAHISDMPWLMRGEARGRKFHSFHRVKGEVFVSGDYESATDNLRLETAELILRTILGRCRNVPAGIAEFAMSSLRAEIRYSDGSSIEQKRGQLMGNLLSFPLLCLQNYLAFKFLVPKPVPVKINGDDIVFRASRSDFDVWSEGVGALGLTLSRGKTLVDPKCFSLNSAFFYADRNRVREVPVIRLKESDGSVPSGGDFSRFCRNWRGMARTLVGALWLRRKSGAIKACGRSVVGLGIPADNSQVHWSGLGRREAWFRAEHAHLAAPEAPVPILNRKVSPNVTKEWTKLPNSSQHPGRKRKEWHQAFIEACFNHAWSDQGGCRESAEDLWWEEVKSSGMETAWRNYKAALRKRPHLYRGWVRFDLRLRSVPLPERVPSFWCPKDQVDLPRAPGHVLFVDGLS</sequence>
<proteinExistence type="predicted"/>
<dbReference type="EMBL" id="MW434080">
    <property type="protein sequence ID" value="QRW41672.1"/>
    <property type="molecule type" value="Genomic_RNA"/>
</dbReference>
<dbReference type="InterPro" id="IPR043502">
    <property type="entry name" value="DNA/RNA_pol_sf"/>
</dbReference>
<keyword evidence="2" id="KW-0548">Nucleotidyltransferase</keyword>
<dbReference type="SUPFAM" id="SSF56672">
    <property type="entry name" value="DNA/RNA polymerases"/>
    <property type="match status" value="1"/>
</dbReference>
<accession>A0A894KPA7</accession>
<evidence type="ECO:0000256" key="1">
    <source>
        <dbReference type="ARBA" id="ARBA00022679"/>
    </source>
</evidence>
<keyword evidence="1" id="KW-0808">Transferase</keyword>
<evidence type="ECO:0000313" key="3">
    <source>
        <dbReference type="EMBL" id="QRW41672.1"/>
    </source>
</evidence>
<keyword evidence="3" id="KW-0696">RNA-directed RNA polymerase</keyword>
<name>A0A894KPA7_9VIRU</name>
<protein>
    <submittedName>
        <fullName evidence="3">RNA-dependent RNA polymerase</fullName>
    </submittedName>
</protein>
<organism evidence="3">
    <name type="scientific">Picullus virus</name>
    <dbReference type="NCBI Taxonomy" id="2800938"/>
    <lineage>
        <taxon>Viruses</taxon>
        <taxon>Riboviria</taxon>
    </lineage>
</organism>
<evidence type="ECO:0000256" key="2">
    <source>
        <dbReference type="ARBA" id="ARBA00022695"/>
    </source>
</evidence>
<reference evidence="3" key="1">
    <citation type="journal article" date="2020" name="bioRxiv">
        <title>Single mosquito metatranscriptomics identifies vectors, emerging pathogens and reservoirs in one assay.</title>
        <authorList>
            <person name="Batson J."/>
            <person name="Dudas G."/>
            <person name="Haas-Stapleton E."/>
            <person name="Kistler A.L."/>
            <person name="Li L.M."/>
            <person name="Logan P."/>
            <person name="Ratnasiri K."/>
            <person name="Retallack H."/>
        </authorList>
    </citation>
    <scope>NUCLEOTIDE SEQUENCE</scope>
    <source>
        <strain evidence="3">CMS002_053a_PLCR</strain>
    </source>
</reference>